<accession>A0AAD6M0L9</accession>
<dbReference type="Proteomes" id="UP001164929">
    <property type="component" value="Chromosome 12"/>
</dbReference>
<evidence type="ECO:0000313" key="1">
    <source>
        <dbReference type="EMBL" id="KAJ6976542.1"/>
    </source>
</evidence>
<dbReference type="EMBL" id="JAQIZT010000012">
    <property type="protein sequence ID" value="KAJ6976542.1"/>
    <property type="molecule type" value="Genomic_DNA"/>
</dbReference>
<proteinExistence type="predicted"/>
<organism evidence="1 2">
    <name type="scientific">Populus alba x Populus x berolinensis</name>
    <dbReference type="NCBI Taxonomy" id="444605"/>
    <lineage>
        <taxon>Eukaryota</taxon>
        <taxon>Viridiplantae</taxon>
        <taxon>Streptophyta</taxon>
        <taxon>Embryophyta</taxon>
        <taxon>Tracheophyta</taxon>
        <taxon>Spermatophyta</taxon>
        <taxon>Magnoliopsida</taxon>
        <taxon>eudicotyledons</taxon>
        <taxon>Gunneridae</taxon>
        <taxon>Pentapetalae</taxon>
        <taxon>rosids</taxon>
        <taxon>fabids</taxon>
        <taxon>Malpighiales</taxon>
        <taxon>Salicaceae</taxon>
        <taxon>Saliceae</taxon>
        <taxon>Populus</taxon>
    </lineage>
</organism>
<keyword evidence="2" id="KW-1185">Reference proteome</keyword>
<dbReference type="AlphaFoldDB" id="A0AAD6M0L9"/>
<reference evidence="1" key="1">
    <citation type="journal article" date="2023" name="Mol. Ecol. Resour.">
        <title>Chromosome-level genome assembly of a triploid poplar Populus alba 'Berolinensis'.</title>
        <authorList>
            <person name="Chen S."/>
            <person name="Yu Y."/>
            <person name="Wang X."/>
            <person name="Wang S."/>
            <person name="Zhang T."/>
            <person name="Zhou Y."/>
            <person name="He R."/>
            <person name="Meng N."/>
            <person name="Wang Y."/>
            <person name="Liu W."/>
            <person name="Liu Z."/>
            <person name="Liu J."/>
            <person name="Guo Q."/>
            <person name="Huang H."/>
            <person name="Sederoff R.R."/>
            <person name="Wang G."/>
            <person name="Qu G."/>
            <person name="Chen S."/>
        </authorList>
    </citation>
    <scope>NUCLEOTIDE SEQUENCE</scope>
    <source>
        <strain evidence="1">SC-2020</strain>
    </source>
</reference>
<evidence type="ECO:0000313" key="2">
    <source>
        <dbReference type="Proteomes" id="UP001164929"/>
    </source>
</evidence>
<protein>
    <submittedName>
        <fullName evidence="1">Uncharacterized protein</fullName>
    </submittedName>
</protein>
<sequence length="77" mass="8873">MSQRPTLQRSSTKAQYTTQSELNLVSTNTKQLQASQQNWKLKHTLFSTRSHSPPFQKLIKLPIFTKTPKSPNPYSLQ</sequence>
<comment type="caution">
    <text evidence="1">The sequence shown here is derived from an EMBL/GenBank/DDBJ whole genome shotgun (WGS) entry which is preliminary data.</text>
</comment>
<gene>
    <name evidence="1" type="ORF">NC653_028631</name>
</gene>
<name>A0AAD6M0L9_9ROSI</name>